<dbReference type="KEGG" id="oml:112159201"/>
<accession>A0A3B3DNQ8</accession>
<sequence length="239" mass="26996">MGGSELEDPRVKMDEKLLRFMDLLELLEKKRTTLNSLIEQGWFSITKARYSMGNKQVSALQYSSEMEPLVCVHTRALENGEVQFFTERNKKKSSTESSDELLSVEDIGPQEEGLRRRNKTKKETTEKKDTEGAKTDKGFEVNSARKRDQNPQQDPLKWFGILVPQPLKQAQSSFKQVIEFSAEIAALQSAVVSTRQELKLSLAKGLNSEDTLGNTVKEKCPTDELTVSEQKECSKITSS</sequence>
<organism evidence="14 15">
    <name type="scientific">Oryzias melastigma</name>
    <name type="common">Marine medaka</name>
    <dbReference type="NCBI Taxonomy" id="30732"/>
    <lineage>
        <taxon>Eukaryota</taxon>
        <taxon>Metazoa</taxon>
        <taxon>Chordata</taxon>
        <taxon>Craniata</taxon>
        <taxon>Vertebrata</taxon>
        <taxon>Euteleostomi</taxon>
        <taxon>Actinopterygii</taxon>
        <taxon>Neopterygii</taxon>
        <taxon>Teleostei</taxon>
        <taxon>Neoteleostei</taxon>
        <taxon>Acanthomorphata</taxon>
        <taxon>Ovalentaria</taxon>
        <taxon>Atherinomorphae</taxon>
        <taxon>Beloniformes</taxon>
        <taxon>Adrianichthyidae</taxon>
        <taxon>Oryziinae</taxon>
        <taxon>Oryzias</taxon>
    </lineage>
</organism>
<dbReference type="GO" id="GO:0005768">
    <property type="term" value="C:endosome"/>
    <property type="evidence" value="ECO:0007669"/>
    <property type="project" value="UniProtKB-SubCell"/>
</dbReference>
<evidence type="ECO:0000313" key="14">
    <source>
        <dbReference type="Ensembl" id="ENSOMEP00000031010.1"/>
    </source>
</evidence>
<dbReference type="RefSeq" id="XP_024148887.1">
    <property type="nucleotide sequence ID" value="XM_024293119.2"/>
</dbReference>
<evidence type="ECO:0000256" key="5">
    <source>
        <dbReference type="ARBA" id="ARBA00022824"/>
    </source>
</evidence>
<evidence type="ECO:0000256" key="9">
    <source>
        <dbReference type="ARBA" id="ARBA00046287"/>
    </source>
</evidence>
<keyword evidence="5" id="KW-0256">Endoplasmic reticulum</keyword>
<dbReference type="FunFam" id="1.10.287.3240:FF:000005">
    <property type="entry name" value="coiled-coil domain-containing protein 115"/>
    <property type="match status" value="1"/>
</dbReference>
<keyword evidence="7" id="KW-0458">Lysosome</keyword>
<evidence type="ECO:0000256" key="10">
    <source>
        <dbReference type="ARBA" id="ARBA00064380"/>
    </source>
</evidence>
<dbReference type="CTD" id="84317"/>
<evidence type="ECO:0000256" key="13">
    <source>
        <dbReference type="SAM" id="MobiDB-lite"/>
    </source>
</evidence>
<evidence type="ECO:0000256" key="6">
    <source>
        <dbReference type="ARBA" id="ARBA00023054"/>
    </source>
</evidence>
<dbReference type="GO" id="GO:0005793">
    <property type="term" value="C:endoplasmic reticulum-Golgi intermediate compartment"/>
    <property type="evidence" value="ECO:0007669"/>
    <property type="project" value="UniProtKB-SubCell"/>
</dbReference>
<dbReference type="AlphaFoldDB" id="A0A3B3DNQ8"/>
<feature type="compositionally biased region" description="Basic and acidic residues" evidence="13">
    <location>
        <begin position="121"/>
        <end position="149"/>
    </location>
</feature>
<keyword evidence="8" id="KW-0968">Cytoplasmic vesicle</keyword>
<dbReference type="InterPro" id="IPR040357">
    <property type="entry name" value="Vma22/CCDC115"/>
</dbReference>
<evidence type="ECO:0000256" key="3">
    <source>
        <dbReference type="ARBA" id="ARBA00004399"/>
    </source>
</evidence>
<dbReference type="PaxDb" id="30732-ENSOMEP00000031010"/>
<evidence type="ECO:0000256" key="2">
    <source>
        <dbReference type="ARBA" id="ARBA00004371"/>
    </source>
</evidence>
<evidence type="ECO:0000256" key="1">
    <source>
        <dbReference type="ARBA" id="ARBA00004177"/>
    </source>
</evidence>
<comment type="subcellular location">
    <subcellularLocation>
        <location evidence="9">Cytoplasmic vesicle</location>
        <location evidence="9">COPI-coated vesicle</location>
    </subcellularLocation>
    <subcellularLocation>
        <location evidence="3">Endoplasmic reticulum-Golgi intermediate compartment</location>
    </subcellularLocation>
    <subcellularLocation>
        <location evidence="1">Endosome</location>
    </subcellularLocation>
    <subcellularLocation>
        <location evidence="2">Lysosome</location>
    </subcellularLocation>
</comment>
<dbReference type="GO" id="GO:0030137">
    <property type="term" value="C:COPI-coated vesicle"/>
    <property type="evidence" value="ECO:0007669"/>
    <property type="project" value="UniProtKB-SubCell"/>
</dbReference>
<dbReference type="PANTHER" id="PTHR31996">
    <property type="entry name" value="COILED-COIL DOMAIN-CONTAINING PROTEIN 115"/>
    <property type="match status" value="1"/>
</dbReference>
<comment type="subunit">
    <text evidence="10">Accessory component of the multisubunit proton-transporting vacuolar (V)-ATPase protein pump.</text>
</comment>
<dbReference type="Proteomes" id="UP000261560">
    <property type="component" value="Unplaced"/>
</dbReference>
<keyword evidence="4" id="KW-0967">Endosome</keyword>
<dbReference type="Gene3D" id="1.10.287.3240">
    <property type="match status" value="1"/>
</dbReference>
<evidence type="ECO:0000256" key="7">
    <source>
        <dbReference type="ARBA" id="ARBA00023228"/>
    </source>
</evidence>
<reference evidence="14" key="1">
    <citation type="submission" date="2025-08" db="UniProtKB">
        <authorList>
            <consortium name="Ensembl"/>
        </authorList>
    </citation>
    <scope>IDENTIFICATION</scope>
</reference>
<name>A0A3B3DNQ8_ORYME</name>
<dbReference type="OrthoDB" id="408631at2759"/>
<evidence type="ECO:0000256" key="4">
    <source>
        <dbReference type="ARBA" id="ARBA00022753"/>
    </source>
</evidence>
<evidence type="ECO:0000256" key="11">
    <source>
        <dbReference type="ARBA" id="ARBA00093634"/>
    </source>
</evidence>
<dbReference type="GeneTree" id="ENSGT00390000012929"/>
<reference evidence="14" key="2">
    <citation type="submission" date="2025-09" db="UniProtKB">
        <authorList>
            <consortium name="Ensembl"/>
        </authorList>
    </citation>
    <scope>IDENTIFICATION</scope>
</reference>
<dbReference type="STRING" id="30732.ENSOMEP00000031010"/>
<feature type="region of interest" description="Disordered" evidence="13">
    <location>
        <begin position="95"/>
        <end position="153"/>
    </location>
</feature>
<dbReference type="GeneID" id="112159201"/>
<dbReference type="GO" id="GO:0070072">
    <property type="term" value="P:vacuolar proton-transporting V-type ATPase complex assembly"/>
    <property type="evidence" value="ECO:0007669"/>
    <property type="project" value="InterPro"/>
</dbReference>
<dbReference type="Ensembl" id="ENSOMET00000021807.1">
    <property type="protein sequence ID" value="ENSOMEP00000031010.1"/>
    <property type="gene ID" value="ENSOMEG00000015493.1"/>
</dbReference>
<dbReference type="GO" id="GO:0005764">
    <property type="term" value="C:lysosome"/>
    <property type="evidence" value="ECO:0007669"/>
    <property type="project" value="UniProtKB-SubCell"/>
</dbReference>
<evidence type="ECO:0000313" key="15">
    <source>
        <dbReference type="Proteomes" id="UP000261560"/>
    </source>
</evidence>
<dbReference type="Pfam" id="PF21730">
    <property type="entry name" value="Vma22_CCDC115"/>
    <property type="match status" value="1"/>
</dbReference>
<dbReference type="GO" id="GO:0051082">
    <property type="term" value="F:unfolded protein binding"/>
    <property type="evidence" value="ECO:0007669"/>
    <property type="project" value="TreeGrafter"/>
</dbReference>
<dbReference type="PANTHER" id="PTHR31996:SF2">
    <property type="entry name" value="COILED-COIL DOMAIN-CONTAINING PROTEIN 115"/>
    <property type="match status" value="1"/>
</dbReference>
<protein>
    <recommendedName>
        <fullName evidence="11">Vacuolar ATPase assembly protein VMA22</fullName>
    </recommendedName>
    <alternativeName>
        <fullName evidence="12">Coiled-coil domain-containing protein 115</fullName>
    </alternativeName>
</protein>
<keyword evidence="15" id="KW-1185">Reference proteome</keyword>
<keyword evidence="6" id="KW-0175">Coiled coil</keyword>
<dbReference type="OMA" id="YFMDQLE"/>
<evidence type="ECO:0000256" key="12">
    <source>
        <dbReference type="ARBA" id="ARBA00093646"/>
    </source>
</evidence>
<evidence type="ECO:0000256" key="8">
    <source>
        <dbReference type="ARBA" id="ARBA00023329"/>
    </source>
</evidence>
<proteinExistence type="predicted"/>